<dbReference type="Proteomes" id="UP000681967">
    <property type="component" value="Unassembled WGS sequence"/>
</dbReference>
<evidence type="ECO:0000313" key="3">
    <source>
        <dbReference type="Proteomes" id="UP000681967"/>
    </source>
</evidence>
<proteinExistence type="predicted"/>
<accession>A0A8S2XLK3</accession>
<dbReference type="EMBL" id="CAJOBJ010171212">
    <property type="protein sequence ID" value="CAF4883729.1"/>
    <property type="molecule type" value="Genomic_DNA"/>
</dbReference>
<feature type="non-terminal residue" evidence="1">
    <location>
        <position position="1"/>
    </location>
</feature>
<protein>
    <submittedName>
        <fullName evidence="1">Uncharacterized protein</fullName>
    </submittedName>
</protein>
<sequence length="41" mass="4730">AEIKLVRSNGADGRVSVHYRTKDIDAVATKDYERKSSFWLF</sequence>
<comment type="caution">
    <text evidence="1">The sequence shown here is derived from an EMBL/GenBank/DDBJ whole genome shotgun (WGS) entry which is preliminary data.</text>
</comment>
<dbReference type="SUPFAM" id="SSF141072">
    <property type="entry name" value="CalX-like"/>
    <property type="match status" value="1"/>
</dbReference>
<name>A0A8S2XLK3_9BILA</name>
<evidence type="ECO:0000313" key="1">
    <source>
        <dbReference type="EMBL" id="CAF4500862.1"/>
    </source>
</evidence>
<gene>
    <name evidence="1" type="ORF">BYL167_LOCUS36010</name>
    <name evidence="2" type="ORF">GIL414_LOCUS50978</name>
</gene>
<evidence type="ECO:0000313" key="2">
    <source>
        <dbReference type="EMBL" id="CAF4883729.1"/>
    </source>
</evidence>
<dbReference type="EMBL" id="CAJOBH010077370">
    <property type="protein sequence ID" value="CAF4500862.1"/>
    <property type="molecule type" value="Genomic_DNA"/>
</dbReference>
<dbReference type="InterPro" id="IPR038081">
    <property type="entry name" value="CalX-like_sf"/>
</dbReference>
<reference evidence="1" key="1">
    <citation type="submission" date="2021-02" db="EMBL/GenBank/DDBJ databases">
        <authorList>
            <person name="Nowell W R."/>
        </authorList>
    </citation>
    <scope>NUCLEOTIDE SEQUENCE</scope>
</reference>
<dbReference type="AlphaFoldDB" id="A0A8S2XLK3"/>
<organism evidence="1 3">
    <name type="scientific">Rotaria magnacalcarata</name>
    <dbReference type="NCBI Taxonomy" id="392030"/>
    <lineage>
        <taxon>Eukaryota</taxon>
        <taxon>Metazoa</taxon>
        <taxon>Spiralia</taxon>
        <taxon>Gnathifera</taxon>
        <taxon>Rotifera</taxon>
        <taxon>Eurotatoria</taxon>
        <taxon>Bdelloidea</taxon>
        <taxon>Philodinida</taxon>
        <taxon>Philodinidae</taxon>
        <taxon>Rotaria</taxon>
    </lineage>
</organism>
<dbReference type="Proteomes" id="UP000681720">
    <property type="component" value="Unassembled WGS sequence"/>
</dbReference>
<dbReference type="Gene3D" id="2.60.40.2030">
    <property type="match status" value="1"/>
</dbReference>